<keyword evidence="3" id="KW-1185">Reference proteome</keyword>
<name>A0A3M7SH60_BRAPC</name>
<accession>A0A3M7SH60</accession>
<dbReference type="Proteomes" id="UP000276133">
    <property type="component" value="Unassembled WGS sequence"/>
</dbReference>
<keyword evidence="1" id="KW-1133">Transmembrane helix</keyword>
<protein>
    <submittedName>
        <fullName evidence="2">Uncharacterized protein</fullName>
    </submittedName>
</protein>
<sequence>MAVMNNIFNNGAANNWSSNIFLIIDFGFLKGYFLSKNSFIINTCSNQIVILNYRMAVLDEFQCAEIKNHLFLVSTLLMPYWIKFYFALFNNKD</sequence>
<dbReference type="AlphaFoldDB" id="A0A3M7SH60"/>
<organism evidence="2 3">
    <name type="scientific">Brachionus plicatilis</name>
    <name type="common">Marine rotifer</name>
    <name type="synonym">Brachionus muelleri</name>
    <dbReference type="NCBI Taxonomy" id="10195"/>
    <lineage>
        <taxon>Eukaryota</taxon>
        <taxon>Metazoa</taxon>
        <taxon>Spiralia</taxon>
        <taxon>Gnathifera</taxon>
        <taxon>Rotifera</taxon>
        <taxon>Eurotatoria</taxon>
        <taxon>Monogononta</taxon>
        <taxon>Pseudotrocha</taxon>
        <taxon>Ploima</taxon>
        <taxon>Brachionidae</taxon>
        <taxon>Brachionus</taxon>
    </lineage>
</organism>
<evidence type="ECO:0000256" key="1">
    <source>
        <dbReference type="SAM" id="Phobius"/>
    </source>
</evidence>
<evidence type="ECO:0000313" key="3">
    <source>
        <dbReference type="Proteomes" id="UP000276133"/>
    </source>
</evidence>
<proteinExistence type="predicted"/>
<feature type="transmembrane region" description="Helical" evidence="1">
    <location>
        <begin position="70"/>
        <end position="88"/>
    </location>
</feature>
<comment type="caution">
    <text evidence="2">The sequence shown here is derived from an EMBL/GenBank/DDBJ whole genome shotgun (WGS) entry which is preliminary data.</text>
</comment>
<evidence type="ECO:0000313" key="2">
    <source>
        <dbReference type="EMBL" id="RNA35102.1"/>
    </source>
</evidence>
<dbReference type="EMBL" id="REGN01001373">
    <property type="protein sequence ID" value="RNA35102.1"/>
    <property type="molecule type" value="Genomic_DNA"/>
</dbReference>
<keyword evidence="1" id="KW-0472">Membrane</keyword>
<reference evidence="2 3" key="1">
    <citation type="journal article" date="2018" name="Sci. Rep.">
        <title>Genomic signatures of local adaptation to the degree of environmental predictability in rotifers.</title>
        <authorList>
            <person name="Franch-Gras L."/>
            <person name="Hahn C."/>
            <person name="Garcia-Roger E.M."/>
            <person name="Carmona M.J."/>
            <person name="Serra M."/>
            <person name="Gomez A."/>
        </authorList>
    </citation>
    <scope>NUCLEOTIDE SEQUENCE [LARGE SCALE GENOMIC DNA]</scope>
    <source>
        <strain evidence="2">HYR1</strain>
    </source>
</reference>
<gene>
    <name evidence="2" type="ORF">BpHYR1_034692</name>
</gene>
<keyword evidence="1" id="KW-0812">Transmembrane</keyword>